<feature type="non-terminal residue" evidence="9">
    <location>
        <position position="226"/>
    </location>
</feature>
<evidence type="ECO:0000256" key="3">
    <source>
        <dbReference type="ARBA" id="ARBA00022475"/>
    </source>
</evidence>
<evidence type="ECO:0000256" key="1">
    <source>
        <dbReference type="ARBA" id="ARBA00004651"/>
    </source>
</evidence>
<evidence type="ECO:0000256" key="5">
    <source>
        <dbReference type="ARBA" id="ARBA00022989"/>
    </source>
</evidence>
<dbReference type="GO" id="GO:0009246">
    <property type="term" value="P:enterobacterial common antigen biosynthetic process"/>
    <property type="evidence" value="ECO:0007669"/>
    <property type="project" value="TreeGrafter"/>
</dbReference>
<feature type="transmembrane region" description="Helical" evidence="7">
    <location>
        <begin position="149"/>
        <end position="166"/>
    </location>
</feature>
<comment type="caution">
    <text evidence="9">The sequence shown here is derived from an EMBL/GenBank/DDBJ whole genome shotgun (WGS) entry which is preliminary data.</text>
</comment>
<evidence type="ECO:0000256" key="6">
    <source>
        <dbReference type="ARBA" id="ARBA00023136"/>
    </source>
</evidence>
<feature type="transmembrane region" description="Helical" evidence="7">
    <location>
        <begin position="88"/>
        <end position="108"/>
    </location>
</feature>
<dbReference type="Proteomes" id="UP000076962">
    <property type="component" value="Unassembled WGS sequence"/>
</dbReference>
<feature type="transmembrane region" description="Helical" evidence="7">
    <location>
        <begin position="205"/>
        <end position="225"/>
    </location>
</feature>
<proteinExistence type="inferred from homology"/>
<organism evidence="9 10">
    <name type="scientific">Candidatus Thiomargarita nelsonii</name>
    <dbReference type="NCBI Taxonomy" id="1003181"/>
    <lineage>
        <taxon>Bacteria</taxon>
        <taxon>Pseudomonadati</taxon>
        <taxon>Pseudomonadota</taxon>
        <taxon>Gammaproteobacteria</taxon>
        <taxon>Thiotrichales</taxon>
        <taxon>Thiotrichaceae</taxon>
        <taxon>Thiomargarita</taxon>
    </lineage>
</organism>
<evidence type="ECO:0000256" key="2">
    <source>
        <dbReference type="ARBA" id="ARBA00007400"/>
    </source>
</evidence>
<feature type="domain" description="Acyltransferase 3" evidence="8">
    <location>
        <begin position="10"/>
        <end position="225"/>
    </location>
</feature>
<feature type="transmembrane region" description="Helical" evidence="7">
    <location>
        <begin position="51"/>
        <end position="68"/>
    </location>
</feature>
<protein>
    <submittedName>
        <fullName evidence="9">Membrane protein containing Acyltransferase 3 domain protein</fullName>
        <ecNumber evidence="9">2.-.-.-</ecNumber>
    </submittedName>
</protein>
<keyword evidence="5 7" id="KW-1133">Transmembrane helix</keyword>
<keyword evidence="4 7" id="KW-0812">Transmembrane</keyword>
<evidence type="ECO:0000313" key="10">
    <source>
        <dbReference type="Proteomes" id="UP000076962"/>
    </source>
</evidence>
<keyword evidence="10" id="KW-1185">Reference proteome</keyword>
<feature type="transmembrane region" description="Helical" evidence="7">
    <location>
        <begin position="14"/>
        <end position="31"/>
    </location>
</feature>
<dbReference type="GO" id="GO:0016413">
    <property type="term" value="F:O-acetyltransferase activity"/>
    <property type="evidence" value="ECO:0007669"/>
    <property type="project" value="TreeGrafter"/>
</dbReference>
<dbReference type="Pfam" id="PF01757">
    <property type="entry name" value="Acyl_transf_3"/>
    <property type="match status" value="1"/>
</dbReference>
<name>A0A176RZW4_9GAMM</name>
<reference evidence="9 10" key="1">
    <citation type="submission" date="2016-05" db="EMBL/GenBank/DDBJ databases">
        <title>Single-cell genome of chain-forming Candidatus Thiomargarita nelsonii and comparison to other large sulfur-oxidizing bacteria.</title>
        <authorList>
            <person name="Winkel M."/>
            <person name="Salman V."/>
            <person name="Woyke T."/>
            <person name="Schulz-Vogt H."/>
            <person name="Richter M."/>
            <person name="Flood B."/>
            <person name="Bailey J."/>
            <person name="Amann R."/>
            <person name="Mussmann M."/>
        </authorList>
    </citation>
    <scope>NUCLEOTIDE SEQUENCE [LARGE SCALE GENOMIC DNA]</scope>
    <source>
        <strain evidence="9 10">THI036</strain>
    </source>
</reference>
<keyword evidence="6 7" id="KW-0472">Membrane</keyword>
<evidence type="ECO:0000256" key="4">
    <source>
        <dbReference type="ARBA" id="ARBA00022692"/>
    </source>
</evidence>
<evidence type="ECO:0000256" key="7">
    <source>
        <dbReference type="SAM" id="Phobius"/>
    </source>
</evidence>
<keyword evidence="3" id="KW-1003">Cell membrane</keyword>
<evidence type="ECO:0000259" key="8">
    <source>
        <dbReference type="Pfam" id="PF01757"/>
    </source>
</evidence>
<dbReference type="AlphaFoldDB" id="A0A176RZW4"/>
<keyword evidence="9" id="KW-0012">Acyltransferase</keyword>
<dbReference type="PANTHER" id="PTHR40074">
    <property type="entry name" value="O-ACETYLTRANSFERASE WECH"/>
    <property type="match status" value="1"/>
</dbReference>
<gene>
    <name evidence="9" type="ORF">THIOM_002999</name>
</gene>
<dbReference type="EC" id="2.-.-.-" evidence="9"/>
<dbReference type="EMBL" id="LUTY01001776">
    <property type="protein sequence ID" value="OAD21239.1"/>
    <property type="molecule type" value="Genomic_DNA"/>
</dbReference>
<feature type="transmembrane region" description="Helical" evidence="7">
    <location>
        <begin position="120"/>
        <end position="137"/>
    </location>
</feature>
<dbReference type="InterPro" id="IPR002656">
    <property type="entry name" value="Acyl_transf_3_dom"/>
</dbReference>
<dbReference type="PANTHER" id="PTHR40074:SF2">
    <property type="entry name" value="O-ACETYLTRANSFERASE WECH"/>
    <property type="match status" value="1"/>
</dbReference>
<accession>A0A176RZW4</accession>
<comment type="similarity">
    <text evidence="2">Belongs to the acyltransferase 3 family.</text>
</comment>
<evidence type="ECO:0000313" key="9">
    <source>
        <dbReference type="EMBL" id="OAD21239.1"/>
    </source>
</evidence>
<sequence>MNVAWWSLNLIESLSIWAVPGFIMLSGALLLSPNRYDEPATDFYRKRITRIGIPFLFWVGAYLTWEKWRQGQPLSIDYVIQSIISSDVSWHLFFLFIIVGLYIMTPWVRLWVKWMSSRDELSLIISLLTIMAVGDIINRYLGHWGWNAATRWIPYLGYYIAGHYIVYHAPKKLGIYVLLFIVGFLGNIIGKYIEIRLAAGSIGMFYNTNYLSITMIPLAIGIFGII</sequence>
<dbReference type="GO" id="GO:0005886">
    <property type="term" value="C:plasma membrane"/>
    <property type="evidence" value="ECO:0007669"/>
    <property type="project" value="UniProtKB-SubCell"/>
</dbReference>
<feature type="transmembrane region" description="Helical" evidence="7">
    <location>
        <begin position="173"/>
        <end position="193"/>
    </location>
</feature>
<keyword evidence="9" id="KW-0808">Transferase</keyword>
<comment type="subcellular location">
    <subcellularLocation>
        <location evidence="1">Cell membrane</location>
        <topology evidence="1">Multi-pass membrane protein</topology>
    </subcellularLocation>
</comment>